<dbReference type="SUPFAM" id="SSF141868">
    <property type="entry name" value="EAL domain-like"/>
    <property type="match status" value="1"/>
</dbReference>
<organism evidence="2 3">
    <name type="scientific">Mixta calida</name>
    <dbReference type="NCBI Taxonomy" id="665913"/>
    <lineage>
        <taxon>Bacteria</taxon>
        <taxon>Pseudomonadati</taxon>
        <taxon>Pseudomonadota</taxon>
        <taxon>Gammaproteobacteria</taxon>
        <taxon>Enterobacterales</taxon>
        <taxon>Erwiniaceae</taxon>
        <taxon>Mixta</taxon>
    </lineage>
</organism>
<dbReference type="Pfam" id="PF00563">
    <property type="entry name" value="EAL"/>
    <property type="match status" value="1"/>
</dbReference>
<evidence type="ECO:0000313" key="3">
    <source>
        <dbReference type="Proteomes" id="UP000237673"/>
    </source>
</evidence>
<dbReference type="InterPro" id="IPR001633">
    <property type="entry name" value="EAL_dom"/>
</dbReference>
<protein>
    <submittedName>
        <fullName evidence="2">EAL domain-containing protein</fullName>
    </submittedName>
</protein>
<accession>A0ABM6S197</accession>
<dbReference type="PROSITE" id="PS50883">
    <property type="entry name" value="EAL"/>
    <property type="match status" value="1"/>
</dbReference>
<dbReference type="InterPro" id="IPR035919">
    <property type="entry name" value="EAL_sf"/>
</dbReference>
<dbReference type="GeneID" id="84630658"/>
<sequence length="229" mass="26623">MMTLQQPLEIMCDVLHTPEGRIVALDLHYDEPHNGLFQRVVRLQLESLTTTQREERLIHQLLSLESMAGLLRERQWLCTITLDFTLAQMVTESTFIRQILHQLPFLRLSLSEAFPNLHDGMDNPLIRALCEQLNILWLNDLGAGYANLHAVQSQLFEAVRLDRRFYAENVHKSVFIMLLRQIMQMTSRLIIEGVENETQREMLAQQGVWALQNYRYAPVPLRQIGGLPH</sequence>
<name>A0ABM6S197_9GAMM</name>
<reference evidence="2 3" key="1">
    <citation type="submission" date="2018-01" db="EMBL/GenBank/DDBJ databases">
        <title>Complete and assembled Genome of Pantoea calida DSM22759T.</title>
        <authorList>
            <person name="Stevens M.J.A."/>
            <person name="Zurfluh K."/>
            <person name="Stephan R."/>
        </authorList>
    </citation>
    <scope>NUCLEOTIDE SEQUENCE [LARGE SCALE GENOMIC DNA]</scope>
    <source>
        <strain evidence="2 3">DSM 22759</strain>
    </source>
</reference>
<feature type="domain" description="EAL" evidence="1">
    <location>
        <begin position="1"/>
        <end position="229"/>
    </location>
</feature>
<evidence type="ECO:0000313" key="2">
    <source>
        <dbReference type="EMBL" id="AUY25098.1"/>
    </source>
</evidence>
<dbReference type="Proteomes" id="UP000237673">
    <property type="component" value="Chromosome"/>
</dbReference>
<dbReference type="RefSeq" id="WP_081981799.1">
    <property type="nucleotide sequence ID" value="NZ_CAXOMJ010000023.1"/>
</dbReference>
<gene>
    <name evidence="2" type="ORF">C2E16_09425</name>
</gene>
<proteinExistence type="predicted"/>
<dbReference type="EMBL" id="CP026378">
    <property type="protein sequence ID" value="AUY25098.1"/>
    <property type="molecule type" value="Genomic_DNA"/>
</dbReference>
<evidence type="ECO:0000259" key="1">
    <source>
        <dbReference type="PROSITE" id="PS50883"/>
    </source>
</evidence>
<keyword evidence="3" id="KW-1185">Reference proteome</keyword>
<dbReference type="Gene3D" id="3.20.20.450">
    <property type="entry name" value="EAL domain"/>
    <property type="match status" value="1"/>
</dbReference>